<accession>A0A6J7ULA1</accession>
<reference evidence="1" key="1">
    <citation type="submission" date="2020-05" db="EMBL/GenBank/DDBJ databases">
        <authorList>
            <person name="Chiriac C."/>
            <person name="Salcher M."/>
            <person name="Ghai R."/>
            <person name="Kavagutti S V."/>
        </authorList>
    </citation>
    <scope>NUCLEOTIDE SEQUENCE</scope>
</reference>
<protein>
    <submittedName>
        <fullName evidence="1">Unannotated protein</fullName>
    </submittedName>
</protein>
<evidence type="ECO:0000313" key="1">
    <source>
        <dbReference type="EMBL" id="CAB5065158.1"/>
    </source>
</evidence>
<dbReference type="AlphaFoldDB" id="A0A6J7ULA1"/>
<sequence>MMTHRKYDEKISLPLKTVNLRNEIAKITRAIQAALNEVEKPSHKICCTMFGTDIITRIATFAKMTANQLTVFINLIATTPTSCT</sequence>
<gene>
    <name evidence="1" type="ORF">UFOPK4345_00766</name>
</gene>
<proteinExistence type="predicted"/>
<name>A0A6J7ULA1_9ZZZZ</name>
<dbReference type="EMBL" id="CAFBQV010000107">
    <property type="protein sequence ID" value="CAB5065158.1"/>
    <property type="molecule type" value="Genomic_DNA"/>
</dbReference>
<organism evidence="1">
    <name type="scientific">freshwater metagenome</name>
    <dbReference type="NCBI Taxonomy" id="449393"/>
    <lineage>
        <taxon>unclassified sequences</taxon>
        <taxon>metagenomes</taxon>
        <taxon>ecological metagenomes</taxon>
    </lineage>
</organism>